<evidence type="ECO:0000256" key="1">
    <source>
        <dbReference type="SAM" id="MobiDB-lite"/>
    </source>
</evidence>
<reference evidence="2" key="1">
    <citation type="submission" date="2023-06" db="EMBL/GenBank/DDBJ databases">
        <title>Black Yeasts Isolated from many extreme environments.</title>
        <authorList>
            <person name="Coleine C."/>
            <person name="Stajich J.E."/>
            <person name="Selbmann L."/>
        </authorList>
    </citation>
    <scope>NUCLEOTIDE SEQUENCE</scope>
    <source>
        <strain evidence="2">CCFEE 5200</strain>
    </source>
</reference>
<feature type="region of interest" description="Disordered" evidence="1">
    <location>
        <begin position="1"/>
        <end position="67"/>
    </location>
</feature>
<keyword evidence="3" id="KW-1185">Reference proteome</keyword>
<name>A0AAN6QS84_9PEZI</name>
<sequence length="196" mass="20064">MAMAFDTLPTPPAKHISHTKFKSRNPRYTPGTFAGELAKKKATPPTAVSLDQNRPSKLKLQDQTSPYCPFSRQTSANLSKSHISPIGTPHNGSKNRCKLNSPGGQHSNPGWSPATALKYPSCKKSSIPSVCSTPTKGFPRGGGEGVVGGDPAGAEDEDVAWLEGSVLGGGAGVQFGEGDGAGGEGVVGVVGVGPDV</sequence>
<feature type="compositionally biased region" description="Basic residues" evidence="1">
    <location>
        <begin position="15"/>
        <end position="25"/>
    </location>
</feature>
<proteinExistence type="predicted"/>
<dbReference type="Proteomes" id="UP001175353">
    <property type="component" value="Unassembled WGS sequence"/>
</dbReference>
<evidence type="ECO:0000313" key="2">
    <source>
        <dbReference type="EMBL" id="KAK0983545.1"/>
    </source>
</evidence>
<feature type="compositionally biased region" description="Polar residues" evidence="1">
    <location>
        <begin position="49"/>
        <end position="67"/>
    </location>
</feature>
<comment type="caution">
    <text evidence="2">The sequence shown here is derived from an EMBL/GenBank/DDBJ whole genome shotgun (WGS) entry which is preliminary data.</text>
</comment>
<evidence type="ECO:0000313" key="3">
    <source>
        <dbReference type="Proteomes" id="UP001175353"/>
    </source>
</evidence>
<organism evidence="2 3">
    <name type="scientific">Friedmanniomyces endolithicus</name>
    <dbReference type="NCBI Taxonomy" id="329885"/>
    <lineage>
        <taxon>Eukaryota</taxon>
        <taxon>Fungi</taxon>
        <taxon>Dikarya</taxon>
        <taxon>Ascomycota</taxon>
        <taxon>Pezizomycotina</taxon>
        <taxon>Dothideomycetes</taxon>
        <taxon>Dothideomycetidae</taxon>
        <taxon>Mycosphaerellales</taxon>
        <taxon>Teratosphaeriaceae</taxon>
        <taxon>Friedmanniomyces</taxon>
    </lineage>
</organism>
<dbReference type="AlphaFoldDB" id="A0AAN6QS84"/>
<gene>
    <name evidence="2" type="ORF">LTR91_011193</name>
</gene>
<accession>A0AAN6QS84</accession>
<protein>
    <submittedName>
        <fullName evidence="2">Uncharacterized protein</fullName>
    </submittedName>
</protein>
<dbReference type="EMBL" id="JAUJLE010000101">
    <property type="protein sequence ID" value="KAK0983545.1"/>
    <property type="molecule type" value="Genomic_DNA"/>
</dbReference>
<feature type="region of interest" description="Disordered" evidence="1">
    <location>
        <begin position="173"/>
        <end position="196"/>
    </location>
</feature>